<evidence type="ECO:0000313" key="2">
    <source>
        <dbReference type="Proteomes" id="UP000007478"/>
    </source>
</evidence>
<accession>F0LHP6</accession>
<proteinExistence type="predicted"/>
<protein>
    <submittedName>
        <fullName evidence="1">Hypothetical membrane protein</fullName>
    </submittedName>
</protein>
<name>F0LHP6_THEBM</name>
<evidence type="ECO:0000313" key="1">
    <source>
        <dbReference type="EMBL" id="ADT83130.1"/>
    </source>
</evidence>
<gene>
    <name evidence="1" type="ordered locus">TERMP_00153</name>
</gene>
<dbReference type="EMBL" id="CP002372">
    <property type="protein sequence ID" value="ADT83130.1"/>
    <property type="molecule type" value="Genomic_DNA"/>
</dbReference>
<dbReference type="AlphaFoldDB" id="F0LHP6"/>
<dbReference type="GeneID" id="10040471"/>
<dbReference type="PATRIC" id="fig|391623.17.peg.154"/>
<dbReference type="KEGG" id="tba:TERMP_00153"/>
<dbReference type="eggNOG" id="ENOG502N5PB">
    <property type="taxonomic scope" value="Archaea"/>
</dbReference>
<dbReference type="RefSeq" id="WP_013466428.1">
    <property type="nucleotide sequence ID" value="NC_014804.1"/>
</dbReference>
<reference evidence="1 2" key="1">
    <citation type="journal article" date="2011" name="J. Bacteriol.">
        <title>Complete genome sequence of the hyperthermophilic, piezophilic, heterotrophic, and carboxydotrophic archaeon Thermococcus barophilus MP.</title>
        <authorList>
            <person name="Vannier P."/>
            <person name="Marteinsson V.T."/>
            <person name="Fridjonsson O.H."/>
            <person name="Oger P."/>
            <person name="Jebbar M."/>
        </authorList>
    </citation>
    <scope>NUCLEOTIDE SEQUENCE [LARGE SCALE GENOMIC DNA]</scope>
    <source>
        <strain evidence="2">DSM 11836 / MP</strain>
    </source>
</reference>
<organism evidence="1 2">
    <name type="scientific">Thermococcus barophilus (strain DSM 11836 / MP)</name>
    <dbReference type="NCBI Taxonomy" id="391623"/>
    <lineage>
        <taxon>Archaea</taxon>
        <taxon>Methanobacteriati</taxon>
        <taxon>Methanobacteriota</taxon>
        <taxon>Thermococci</taxon>
        <taxon>Thermococcales</taxon>
        <taxon>Thermococcaceae</taxon>
        <taxon>Thermococcus</taxon>
    </lineage>
</organism>
<dbReference type="HOGENOM" id="CLU_1168620_0_0_2"/>
<dbReference type="Proteomes" id="UP000007478">
    <property type="component" value="Chromosome"/>
</dbReference>
<keyword evidence="2" id="KW-1185">Reference proteome</keyword>
<dbReference type="OrthoDB" id="89205at2157"/>
<sequence length="237" mass="27201">MSRVVDPKKLLTLFFVLLLFITSLSISLAQDVEIFNVYSFGDKAAFIVVNTTTFESYALIYNGSFVEIYPLNFSLRYTPVHWNGKYWLLQKGRRGTVELYIYNGTFKHIKTFKNGSLCVDNDLKIKWNSKEYFLTFIGASPYDNPNTGECILKFKHFLLKDGNLIPINVSGSPYWIPPLNVWLVGTSFVDEDGNITHLNIVNASLYSEGVAYNDTHVWLIIAWNSDTYTNVVIYRLN</sequence>